<dbReference type="EMBL" id="QZEY01000035">
    <property type="protein sequence ID" value="RJL19735.1"/>
    <property type="molecule type" value="Genomic_DNA"/>
</dbReference>
<reference evidence="2 3" key="1">
    <citation type="submission" date="2018-09" db="EMBL/GenBank/DDBJ databases">
        <title>YIM 75507 draft genome.</title>
        <authorList>
            <person name="Tang S."/>
            <person name="Feng Y."/>
        </authorList>
    </citation>
    <scope>NUCLEOTIDE SEQUENCE [LARGE SCALE GENOMIC DNA]</scope>
    <source>
        <strain evidence="2 3">YIM 75507</strain>
    </source>
</reference>
<dbReference type="RefSeq" id="WP_119931880.1">
    <property type="nucleotide sequence ID" value="NZ_QZEY01000035.1"/>
</dbReference>
<evidence type="ECO:0000313" key="2">
    <source>
        <dbReference type="EMBL" id="RJL19735.1"/>
    </source>
</evidence>
<gene>
    <name evidence="2" type="ORF">D5H75_40120</name>
</gene>
<accession>A0A3A4A5G3</accession>
<sequence>MHDPGSMAPWERDLAGLPPTAESLRQDAQDAREQEQARAAQAAAWPELHAGADEIELGPLWARLDTTGPLEERIFVRGAALVDLLAQVAGGDARRLAAGVHSVLNRRDRNVRAHVRSPADDTVELTVWSERGCWSGRRWWLNAELRADTDDFGEVRLSGLRGAVLAVTSARTGRTTVFADAPGGPLAEVAGRWYLAWEGRAGLRSLLGWEAVEEAGEPVTLDAWRALPQAAAEQAARREARRERLCGWLRRDLAEAVAARPAADIWGYLPDTPQVAAWRERYVRGRFPDRPGVRQPNPPSARVLAWDLIDPDGPAWGDNVVEVHETDL</sequence>
<proteinExistence type="predicted"/>
<keyword evidence="3" id="KW-1185">Reference proteome</keyword>
<name>A0A3A4A5G3_9ACTN</name>
<dbReference type="AlphaFoldDB" id="A0A3A4A5G3"/>
<evidence type="ECO:0000313" key="3">
    <source>
        <dbReference type="Proteomes" id="UP000265768"/>
    </source>
</evidence>
<evidence type="ECO:0000256" key="1">
    <source>
        <dbReference type="SAM" id="MobiDB-lite"/>
    </source>
</evidence>
<organism evidence="2 3">
    <name type="scientific">Bailinhaonella thermotolerans</name>
    <dbReference type="NCBI Taxonomy" id="1070861"/>
    <lineage>
        <taxon>Bacteria</taxon>
        <taxon>Bacillati</taxon>
        <taxon>Actinomycetota</taxon>
        <taxon>Actinomycetes</taxon>
        <taxon>Streptosporangiales</taxon>
        <taxon>Streptosporangiaceae</taxon>
        <taxon>Bailinhaonella</taxon>
    </lineage>
</organism>
<protein>
    <submittedName>
        <fullName evidence="2">Uncharacterized protein</fullName>
    </submittedName>
</protein>
<feature type="region of interest" description="Disordered" evidence="1">
    <location>
        <begin position="1"/>
        <end position="42"/>
    </location>
</feature>
<dbReference type="Proteomes" id="UP000265768">
    <property type="component" value="Unassembled WGS sequence"/>
</dbReference>
<feature type="compositionally biased region" description="Basic and acidic residues" evidence="1">
    <location>
        <begin position="24"/>
        <end position="36"/>
    </location>
</feature>
<comment type="caution">
    <text evidence="2">The sequence shown here is derived from an EMBL/GenBank/DDBJ whole genome shotgun (WGS) entry which is preliminary data.</text>
</comment>
<dbReference type="OrthoDB" id="3517562at2"/>